<evidence type="ECO:0000256" key="6">
    <source>
        <dbReference type="SAM" id="MobiDB-lite"/>
    </source>
</evidence>
<dbReference type="Proteomes" id="UP001174932">
    <property type="component" value="Unassembled WGS sequence"/>
</dbReference>
<dbReference type="EMBL" id="JAUOZU010000018">
    <property type="protein sequence ID" value="MDO6966555.1"/>
    <property type="molecule type" value="Genomic_DNA"/>
</dbReference>
<dbReference type="Gene3D" id="3.40.605.10">
    <property type="entry name" value="Aldehyde Dehydrogenase, Chain A, domain 1"/>
    <property type="match status" value="1"/>
</dbReference>
<dbReference type="InterPro" id="IPR016162">
    <property type="entry name" value="Ald_DH_N"/>
</dbReference>
<reference evidence="8" key="1">
    <citation type="journal article" date="2015" name="Int. J. Syst. Evol. Microbiol.">
        <title>Rhizobium alvei sp. nov., isolated from a freshwater river.</title>
        <authorList>
            <person name="Sheu S.Y."/>
            <person name="Huang H.W."/>
            <person name="Young C.C."/>
            <person name="Chen W.M."/>
        </authorList>
    </citation>
    <scope>NUCLEOTIDE SEQUENCE</scope>
    <source>
        <strain evidence="8">TNR-22</strain>
    </source>
</reference>
<evidence type="ECO:0000259" key="7">
    <source>
        <dbReference type="Pfam" id="PF00171"/>
    </source>
</evidence>
<dbReference type="PANTHER" id="PTHR42986:SF1">
    <property type="entry name" value="BENZALDEHYDE DEHYDROGENASE YFMT"/>
    <property type="match status" value="1"/>
</dbReference>
<dbReference type="InterPro" id="IPR015590">
    <property type="entry name" value="Aldehyde_DH_dom"/>
</dbReference>
<name>A0ABT8YSR2_9HYPH</name>
<dbReference type="SUPFAM" id="SSF53720">
    <property type="entry name" value="ALDH-like"/>
    <property type="match status" value="1"/>
</dbReference>
<keyword evidence="2 5" id="KW-0560">Oxidoreductase</keyword>
<dbReference type="InterPro" id="IPR016163">
    <property type="entry name" value="Ald_DH_C"/>
</dbReference>
<evidence type="ECO:0000256" key="5">
    <source>
        <dbReference type="RuleBase" id="RU003345"/>
    </source>
</evidence>
<keyword evidence="9" id="KW-1185">Reference proteome</keyword>
<dbReference type="Pfam" id="PF00171">
    <property type="entry name" value="Aldedh"/>
    <property type="match status" value="1"/>
</dbReference>
<evidence type="ECO:0000313" key="9">
    <source>
        <dbReference type="Proteomes" id="UP001174932"/>
    </source>
</evidence>
<dbReference type="PANTHER" id="PTHR42986">
    <property type="entry name" value="BENZALDEHYDE DEHYDROGENASE YFMT"/>
    <property type="match status" value="1"/>
</dbReference>
<evidence type="ECO:0000313" key="8">
    <source>
        <dbReference type="EMBL" id="MDO6966555.1"/>
    </source>
</evidence>
<feature type="domain" description="Aldehyde dehydrogenase" evidence="7">
    <location>
        <begin position="51"/>
        <end position="504"/>
    </location>
</feature>
<protein>
    <submittedName>
        <fullName evidence="8">Aldehyde dehydrogenase</fullName>
    </submittedName>
</protein>
<dbReference type="InterPro" id="IPR029510">
    <property type="entry name" value="Ald_DH_CS_GLU"/>
</dbReference>
<gene>
    <name evidence="8" type="ORF">Q4481_21580</name>
</gene>
<feature type="active site" evidence="4">
    <location>
        <position position="283"/>
    </location>
</feature>
<comment type="caution">
    <text evidence="8">The sequence shown here is derived from an EMBL/GenBank/DDBJ whole genome shotgun (WGS) entry which is preliminary data.</text>
</comment>
<dbReference type="PROSITE" id="PS00687">
    <property type="entry name" value="ALDEHYDE_DEHYDR_GLU"/>
    <property type="match status" value="1"/>
</dbReference>
<reference evidence="8" key="2">
    <citation type="submission" date="2023-07" db="EMBL/GenBank/DDBJ databases">
        <authorList>
            <person name="Shen H."/>
        </authorList>
    </citation>
    <scope>NUCLEOTIDE SEQUENCE</scope>
    <source>
        <strain evidence="8">TNR-22</strain>
    </source>
</reference>
<organism evidence="8 9">
    <name type="scientific">Rhizobium alvei</name>
    <dbReference type="NCBI Taxonomy" id="1132659"/>
    <lineage>
        <taxon>Bacteria</taxon>
        <taxon>Pseudomonadati</taxon>
        <taxon>Pseudomonadota</taxon>
        <taxon>Alphaproteobacteria</taxon>
        <taxon>Hyphomicrobiales</taxon>
        <taxon>Rhizobiaceae</taxon>
        <taxon>Rhizobium/Agrobacterium group</taxon>
        <taxon>Rhizobium</taxon>
    </lineage>
</organism>
<feature type="region of interest" description="Disordered" evidence="6">
    <location>
        <begin position="1"/>
        <end position="20"/>
    </location>
</feature>
<evidence type="ECO:0000256" key="4">
    <source>
        <dbReference type="PROSITE-ProRule" id="PRU10007"/>
    </source>
</evidence>
<evidence type="ECO:0000256" key="3">
    <source>
        <dbReference type="ARBA" id="ARBA00023027"/>
    </source>
</evidence>
<keyword evidence="3" id="KW-0520">NAD</keyword>
<sequence>MASSERNSQTSTARVDPTRGVEPALALRNEQQPFLASLLIGGEACPAEKDAVFERRSPVSGELATIAAAASADDVQRAARAAAAAFPGWSRTSPSERRRLLEAAARRLMERKADFTAAMLRETGATEAWCSFNVELGSEIFIDAAGMTTMVAGSMVPSNRPGVQSFAMRQPAGVCLAIAPWNAPIILGVRSIAMALACGNTVIFKASELCPATHRLIGEVLTEAGFPAGVVNVISNAPADASLVVEALIAHPVVRRVNFTGSTRVGRIVAQVAARHLKRCLLELGGKAAFLVLDDADIGEAVKAAAFGAYFNQGQICMSTERIIVMDEVAEEFVGRLAEKVATLKSGDPARGIFPIGAMITAESARRVRSLVEDAIGKGATLLAGGEAHDAFMDATLIDNVTRSMRIYREESFGPVSAIIRVSSVEEAITVANDCEYGLSGAVFGRDIGRALEVASRIESGICHINSATVADEPQVPFGGVKASGYGRFGGAAALDEFTELRWVTLSTMPGSYPL</sequence>
<evidence type="ECO:0000256" key="2">
    <source>
        <dbReference type="ARBA" id="ARBA00023002"/>
    </source>
</evidence>
<accession>A0ABT8YSR2</accession>
<dbReference type="CDD" id="cd07105">
    <property type="entry name" value="ALDH_SaliADH"/>
    <property type="match status" value="1"/>
</dbReference>
<feature type="compositionally biased region" description="Polar residues" evidence="6">
    <location>
        <begin position="1"/>
        <end position="13"/>
    </location>
</feature>
<dbReference type="Gene3D" id="3.40.309.10">
    <property type="entry name" value="Aldehyde Dehydrogenase, Chain A, domain 2"/>
    <property type="match status" value="1"/>
</dbReference>
<dbReference type="InterPro" id="IPR016161">
    <property type="entry name" value="Ald_DH/histidinol_DH"/>
</dbReference>
<evidence type="ECO:0000256" key="1">
    <source>
        <dbReference type="ARBA" id="ARBA00009986"/>
    </source>
</evidence>
<proteinExistence type="inferred from homology"/>
<dbReference type="RefSeq" id="WP_304378484.1">
    <property type="nucleotide sequence ID" value="NZ_JAUOZU010000018.1"/>
</dbReference>
<comment type="similarity">
    <text evidence="1 5">Belongs to the aldehyde dehydrogenase family.</text>
</comment>